<accession>A0A6I9QGL1</accession>
<reference evidence="3 4" key="1">
    <citation type="submission" date="2025-04" db="UniProtKB">
        <authorList>
            <consortium name="RefSeq"/>
        </authorList>
    </citation>
    <scope>IDENTIFICATION</scope>
</reference>
<dbReference type="RefSeq" id="XP_019702795.1">
    <property type="nucleotide sequence ID" value="XM_019847236.2"/>
</dbReference>
<keyword evidence="2" id="KW-1185">Reference proteome</keyword>
<dbReference type="RefSeq" id="XP_073115660.1">
    <property type="nucleotide sequence ID" value="XM_073259559.1"/>
</dbReference>
<dbReference type="RefSeq" id="XP_029117679.1">
    <property type="nucleotide sequence ID" value="XM_029261846.1"/>
</dbReference>
<dbReference type="Proteomes" id="UP000504607">
    <property type="component" value="Unplaced"/>
</dbReference>
<dbReference type="RefSeq" id="XP_029117682.1">
    <property type="nucleotide sequence ID" value="XM_029261849.1"/>
</dbReference>
<dbReference type="RefSeq" id="XP_029117681.1">
    <property type="nucleotide sequence ID" value="XM_029261848.1"/>
</dbReference>
<dbReference type="InterPro" id="IPR004252">
    <property type="entry name" value="Probable_transposase_24"/>
</dbReference>
<feature type="coiled-coil region" evidence="1">
    <location>
        <begin position="161"/>
        <end position="188"/>
    </location>
</feature>
<dbReference type="RefSeq" id="XP_073115658.1">
    <property type="nucleotide sequence ID" value="XM_073259557.1"/>
</dbReference>
<evidence type="ECO:0000313" key="7">
    <source>
        <dbReference type="RefSeq" id="XP_029117681.1"/>
    </source>
</evidence>
<evidence type="ECO:0000313" key="8">
    <source>
        <dbReference type="RefSeq" id="XP_029117682.1"/>
    </source>
</evidence>
<sequence length="246" mass="28699">MTEDEVARTCPPNVYPHQWIELVHYWFLERGQTYSNIGRAARSSYLVPHTSGSKSHARLKAEFMEEYGREPGEVEFYRVTRTHQDGSFVREEFRELIDRATMLIAERTDESSSSTECSRIEAQVFTELMGSERYGRVRDYGVEVTSIQLSAMSRYTQECRQNDSTTEVRRLEMQLQEMSQRHDLQMEELRQSHQIEIVSLRTQVDQIISFFHGFAPHQGPDTSSSCRDGDTMHKCSKFWCYGVLPN</sequence>
<dbReference type="Pfam" id="PF03004">
    <property type="entry name" value="Transposase_24"/>
    <property type="match status" value="1"/>
</dbReference>
<protein>
    <submittedName>
        <fullName evidence="3 4">Uncharacterized protein LOC105035131 isoform X1</fullName>
    </submittedName>
</protein>
<dbReference type="RefSeq" id="XP_010908857.1">
    <property type="nucleotide sequence ID" value="XM_010910555.2"/>
</dbReference>
<evidence type="ECO:0000313" key="3">
    <source>
        <dbReference type="RefSeq" id="XP_010908857.1"/>
    </source>
</evidence>
<dbReference type="OrthoDB" id="694700at2759"/>
<dbReference type="AlphaFoldDB" id="A0A6I9QGL1"/>
<dbReference type="RefSeq" id="XP_029117680.1">
    <property type="nucleotide sequence ID" value="XM_029261847.1"/>
</dbReference>
<evidence type="ECO:0000313" key="4">
    <source>
        <dbReference type="RefSeq" id="XP_019702795.1"/>
    </source>
</evidence>
<evidence type="ECO:0000313" key="5">
    <source>
        <dbReference type="RefSeq" id="XP_029117679.1"/>
    </source>
</evidence>
<name>A0A6I9QGL1_ELAGV</name>
<evidence type="ECO:0000256" key="1">
    <source>
        <dbReference type="SAM" id="Coils"/>
    </source>
</evidence>
<keyword evidence="1" id="KW-0175">Coiled coil</keyword>
<evidence type="ECO:0000313" key="2">
    <source>
        <dbReference type="Proteomes" id="UP000504607"/>
    </source>
</evidence>
<dbReference type="RefSeq" id="XP_073115659.1">
    <property type="nucleotide sequence ID" value="XM_073259558.1"/>
</dbReference>
<dbReference type="KEGG" id="egu:105035131"/>
<proteinExistence type="predicted"/>
<organism evidence="2 3">
    <name type="scientific">Elaeis guineensis var. tenera</name>
    <name type="common">Oil palm</name>
    <dbReference type="NCBI Taxonomy" id="51953"/>
    <lineage>
        <taxon>Eukaryota</taxon>
        <taxon>Viridiplantae</taxon>
        <taxon>Streptophyta</taxon>
        <taxon>Embryophyta</taxon>
        <taxon>Tracheophyta</taxon>
        <taxon>Spermatophyta</taxon>
        <taxon>Magnoliopsida</taxon>
        <taxon>Liliopsida</taxon>
        <taxon>Arecaceae</taxon>
        <taxon>Arecoideae</taxon>
        <taxon>Cocoseae</taxon>
        <taxon>Elaeidinae</taxon>
        <taxon>Elaeis</taxon>
    </lineage>
</organism>
<dbReference type="RefSeq" id="XP_073115661.1">
    <property type="nucleotide sequence ID" value="XM_073259560.1"/>
</dbReference>
<gene>
    <name evidence="3 4 5 6 7 8" type="primary">LOC105035131</name>
</gene>
<dbReference type="GeneID" id="105035131"/>
<evidence type="ECO:0000313" key="6">
    <source>
        <dbReference type="RefSeq" id="XP_029117680.1"/>
    </source>
</evidence>